<evidence type="ECO:0000313" key="1">
    <source>
        <dbReference type="EMBL" id="JAH15220.1"/>
    </source>
</evidence>
<organism evidence="1">
    <name type="scientific">Anguilla anguilla</name>
    <name type="common">European freshwater eel</name>
    <name type="synonym">Muraena anguilla</name>
    <dbReference type="NCBI Taxonomy" id="7936"/>
    <lineage>
        <taxon>Eukaryota</taxon>
        <taxon>Metazoa</taxon>
        <taxon>Chordata</taxon>
        <taxon>Craniata</taxon>
        <taxon>Vertebrata</taxon>
        <taxon>Euteleostomi</taxon>
        <taxon>Actinopterygii</taxon>
        <taxon>Neopterygii</taxon>
        <taxon>Teleostei</taxon>
        <taxon>Anguilliformes</taxon>
        <taxon>Anguillidae</taxon>
        <taxon>Anguilla</taxon>
    </lineage>
</organism>
<accession>A0A0E9QFV7</accession>
<sequence>MFAPLISVKPFSLRRTRLICELKAEAKTLSNT</sequence>
<proteinExistence type="predicted"/>
<protein>
    <submittedName>
        <fullName evidence="1">Uncharacterized protein</fullName>
    </submittedName>
</protein>
<reference evidence="1" key="2">
    <citation type="journal article" date="2015" name="Fish Shellfish Immunol.">
        <title>Early steps in the European eel (Anguilla anguilla)-Vibrio vulnificus interaction in the gills: Role of the RtxA13 toxin.</title>
        <authorList>
            <person name="Callol A."/>
            <person name="Pajuelo D."/>
            <person name="Ebbesson L."/>
            <person name="Teles M."/>
            <person name="MacKenzie S."/>
            <person name="Amaro C."/>
        </authorList>
    </citation>
    <scope>NUCLEOTIDE SEQUENCE</scope>
</reference>
<dbReference type="EMBL" id="GBXM01093357">
    <property type="protein sequence ID" value="JAH15220.1"/>
    <property type="molecule type" value="Transcribed_RNA"/>
</dbReference>
<reference evidence="1" key="1">
    <citation type="submission" date="2014-11" db="EMBL/GenBank/DDBJ databases">
        <authorList>
            <person name="Amaro Gonzalez C."/>
        </authorList>
    </citation>
    <scope>NUCLEOTIDE SEQUENCE</scope>
</reference>
<dbReference type="AlphaFoldDB" id="A0A0E9QFV7"/>
<name>A0A0E9QFV7_ANGAN</name>